<dbReference type="PANTHER" id="PTHR42930:SF3">
    <property type="entry name" value="PHOSPHATE-SPECIFIC TRANSPORT SYSTEM ACCESSORY PROTEIN PHOU"/>
    <property type="match status" value="1"/>
</dbReference>
<dbReference type="InterPro" id="IPR028366">
    <property type="entry name" value="PhoU"/>
</dbReference>
<proteinExistence type="inferred from homology"/>
<keyword evidence="5" id="KW-1185">Reference proteome</keyword>
<dbReference type="SUPFAM" id="SSF109755">
    <property type="entry name" value="PhoU-like"/>
    <property type="match status" value="1"/>
</dbReference>
<dbReference type="Proteomes" id="UP001216828">
    <property type="component" value="Chromosome"/>
</dbReference>
<evidence type="ECO:0000313" key="5">
    <source>
        <dbReference type="Proteomes" id="UP001216828"/>
    </source>
</evidence>
<keyword evidence="2" id="KW-0813">Transport</keyword>
<gene>
    <name evidence="4" type="ORF">K5L94_11675</name>
</gene>
<name>A0ABY7XW29_9GAMM</name>
<feature type="domain" description="PhoU" evidence="3">
    <location>
        <begin position="14"/>
        <end position="98"/>
    </location>
</feature>
<evidence type="ECO:0000313" key="4">
    <source>
        <dbReference type="EMBL" id="WDM61815.1"/>
    </source>
</evidence>
<protein>
    <submittedName>
        <fullName evidence="4">PhoU domain-containing protein</fullName>
    </submittedName>
</protein>
<keyword evidence="2" id="KW-0592">Phosphate transport</keyword>
<dbReference type="EMBL" id="CP082270">
    <property type="protein sequence ID" value="WDM61815.1"/>
    <property type="molecule type" value="Genomic_DNA"/>
</dbReference>
<dbReference type="RefSeq" id="WP_274510465.1">
    <property type="nucleotide sequence ID" value="NZ_CP082270.1"/>
</dbReference>
<evidence type="ECO:0000256" key="1">
    <source>
        <dbReference type="ARBA" id="ARBA00008107"/>
    </source>
</evidence>
<evidence type="ECO:0000256" key="2">
    <source>
        <dbReference type="ARBA" id="ARBA00022592"/>
    </source>
</evidence>
<accession>A0ABY7XW29</accession>
<sequence length="114" mass="12460">MTWAGPTEDLIGSLLEMIELAQIQFRDACVAFEKRDAELAGRVLKHDAAISGLHSILFKEILQGIAEQDQVAVGLIHLLYVIKNLEKIGDHATEIASSVVALSKDQQAAQLDRP</sequence>
<comment type="similarity">
    <text evidence="1">Belongs to the PhoU family.</text>
</comment>
<dbReference type="InterPro" id="IPR038078">
    <property type="entry name" value="PhoU-like_sf"/>
</dbReference>
<dbReference type="Pfam" id="PF01895">
    <property type="entry name" value="PhoU"/>
    <property type="match status" value="1"/>
</dbReference>
<organism evidence="4 5">
    <name type="scientific">Stenotrophomonas forensis</name>
    <dbReference type="NCBI Taxonomy" id="2871169"/>
    <lineage>
        <taxon>Bacteria</taxon>
        <taxon>Pseudomonadati</taxon>
        <taxon>Pseudomonadota</taxon>
        <taxon>Gammaproteobacteria</taxon>
        <taxon>Lysobacterales</taxon>
        <taxon>Lysobacteraceae</taxon>
        <taxon>Stenotrophomonas</taxon>
        <taxon>Stenotrophomonas maltophilia group</taxon>
    </lineage>
</organism>
<dbReference type="Gene3D" id="1.20.58.220">
    <property type="entry name" value="Phosphate transport system protein phou homolog 2, domain 2"/>
    <property type="match status" value="1"/>
</dbReference>
<dbReference type="PANTHER" id="PTHR42930">
    <property type="entry name" value="PHOSPHATE-SPECIFIC TRANSPORT SYSTEM ACCESSORY PROTEIN PHOU"/>
    <property type="match status" value="1"/>
</dbReference>
<evidence type="ECO:0000259" key="3">
    <source>
        <dbReference type="Pfam" id="PF01895"/>
    </source>
</evidence>
<dbReference type="InterPro" id="IPR026022">
    <property type="entry name" value="PhoU_dom"/>
</dbReference>
<reference evidence="4 5" key="1">
    <citation type="submission" date="2021-08" db="EMBL/GenBank/DDBJ databases">
        <title>Stenotrophomonas forensis sp. nov., isolated from contaminated viral transport media.</title>
        <authorList>
            <person name="Nguyen S.V."/>
            <person name="Edwards D."/>
            <person name="Scott S."/>
            <person name="Doss J."/>
            <person name="Merid S."/>
            <person name="Zelaya E."/>
            <person name="Maza C."/>
            <person name="Mann M."/>
            <person name="Hamilton B."/>
            <person name="Blackwell R."/>
            <person name="Tran A."/>
            <person name="Hauser J."/>
        </authorList>
    </citation>
    <scope>NUCLEOTIDE SEQUENCE [LARGE SCALE GENOMIC DNA]</scope>
    <source>
        <strain evidence="4 5">DFS-20110405</strain>
    </source>
</reference>